<dbReference type="RefSeq" id="WP_208497580.1">
    <property type="nucleotide sequence ID" value="NZ_JAGFNP010000009.1"/>
</dbReference>
<name>A0ABS3U6S9_9ACTN</name>
<proteinExistence type="predicted"/>
<dbReference type="PRINTS" id="PR01217">
    <property type="entry name" value="PRICHEXTENSN"/>
</dbReference>
<dbReference type="Proteomes" id="UP000681341">
    <property type="component" value="Unassembled WGS sequence"/>
</dbReference>
<dbReference type="EMBL" id="JAGFNP010000009">
    <property type="protein sequence ID" value="MBO3734460.1"/>
    <property type="molecule type" value="Genomic_DNA"/>
</dbReference>
<gene>
    <name evidence="3" type="ORF">J5V16_16650</name>
</gene>
<protein>
    <submittedName>
        <fullName evidence="3">Uncharacterized protein</fullName>
    </submittedName>
</protein>
<evidence type="ECO:0000313" key="3">
    <source>
        <dbReference type="EMBL" id="MBO3734460.1"/>
    </source>
</evidence>
<keyword evidence="2" id="KW-1133">Transmembrane helix</keyword>
<keyword evidence="4" id="KW-1185">Reference proteome</keyword>
<reference evidence="3 4" key="1">
    <citation type="submission" date="2021-03" db="EMBL/GenBank/DDBJ databases">
        <title>Glycomyces sp. nov., a novel actinomycete isolated from soil.</title>
        <authorList>
            <person name="Yang X."/>
            <person name="Xu X."/>
        </authorList>
    </citation>
    <scope>NUCLEOTIDE SEQUENCE [LARGE SCALE GENOMIC DNA]</scope>
    <source>
        <strain evidence="3 4">NEAU-S30</strain>
    </source>
</reference>
<sequence>MYPEPAPAVPPDEPAPPGPPPSPPPPVPPSATPPAAAQPSAPPAFVPPSTPAPVFPLSAPPPAFSPNALPSGPPAFVPPNAPVPAAFPPPPPAPRRPAPPRRATDPVAAVAGNATMLGLGYMLMRRPILAALALCGTGFLAWSAAVQTENPLWRYLLPAWGLVMILHAWWLTRRERPVPLVDLVEPDPARRLRVWALTAAALVPLTVGWFRLDAWWIVHDAETAHTRGDCAEAEAALGTLDAVHRVAFGPIVERGEEEGDACALLLSALAEGDASPSAAAITLSTYLDHPGALWDGAGPKRAEFLLQAALLERTPNPTTLEAAFAQLTETLESHPDQSGAVRDTMEGFMADLEAAPSPCTGYAVDHWLADRQWEAEAITAPIAAAADQVPLRLLGCADEWNESDLGSAAGLYREFLTAYPDHEFAGRAAEGILASDSYCTDPVAYRGAPAADGAGPHPMQLLGGWGSEGRGFPDSWIAETADETALVVCVDAEVGEFQKSCMYRAPSGNTFWAGFFAHRFTIKAYSLRTGEVVADYAREIGRACPNRLDGSYNTIYYSSSGDTLTMASEYTDEDFRNMFAGLMD</sequence>
<feature type="compositionally biased region" description="Pro residues" evidence="1">
    <location>
        <begin position="71"/>
        <end position="97"/>
    </location>
</feature>
<comment type="caution">
    <text evidence="3">The sequence shown here is derived from an EMBL/GenBank/DDBJ whole genome shotgun (WGS) entry which is preliminary data.</text>
</comment>
<feature type="region of interest" description="Disordered" evidence="1">
    <location>
        <begin position="1"/>
        <end position="105"/>
    </location>
</feature>
<evidence type="ECO:0000256" key="2">
    <source>
        <dbReference type="SAM" id="Phobius"/>
    </source>
</evidence>
<feature type="compositionally biased region" description="Pro residues" evidence="1">
    <location>
        <begin position="1"/>
        <end position="32"/>
    </location>
</feature>
<keyword evidence="2" id="KW-0812">Transmembrane</keyword>
<feature type="transmembrane region" description="Helical" evidence="2">
    <location>
        <begin position="128"/>
        <end position="146"/>
    </location>
</feature>
<feature type="compositionally biased region" description="Pro residues" evidence="1">
    <location>
        <begin position="40"/>
        <end position="64"/>
    </location>
</feature>
<accession>A0ABS3U6S9</accession>
<feature type="transmembrane region" description="Helical" evidence="2">
    <location>
        <begin position="152"/>
        <end position="171"/>
    </location>
</feature>
<keyword evidence="2" id="KW-0472">Membrane</keyword>
<organism evidence="3 4">
    <name type="scientific">Glycomyces niveus</name>
    <dbReference type="NCBI Taxonomy" id="2820287"/>
    <lineage>
        <taxon>Bacteria</taxon>
        <taxon>Bacillati</taxon>
        <taxon>Actinomycetota</taxon>
        <taxon>Actinomycetes</taxon>
        <taxon>Glycomycetales</taxon>
        <taxon>Glycomycetaceae</taxon>
        <taxon>Glycomyces</taxon>
    </lineage>
</organism>
<evidence type="ECO:0000256" key="1">
    <source>
        <dbReference type="SAM" id="MobiDB-lite"/>
    </source>
</evidence>
<evidence type="ECO:0000313" key="4">
    <source>
        <dbReference type="Proteomes" id="UP000681341"/>
    </source>
</evidence>